<dbReference type="Proteomes" id="UP000054498">
    <property type="component" value="Unassembled WGS sequence"/>
</dbReference>
<feature type="compositionally biased region" description="Gly residues" evidence="1">
    <location>
        <begin position="42"/>
        <end position="57"/>
    </location>
</feature>
<feature type="non-terminal residue" evidence="2">
    <location>
        <position position="1"/>
    </location>
</feature>
<name>A0A0D2M7K6_9CHLO</name>
<dbReference type="RefSeq" id="XP_013896136.1">
    <property type="nucleotide sequence ID" value="XM_014040682.1"/>
</dbReference>
<dbReference type="KEGG" id="mng:MNEG_10844"/>
<protein>
    <submittedName>
        <fullName evidence="2">Uncharacterized protein</fullName>
    </submittedName>
</protein>
<accession>A0A0D2M7K6</accession>
<gene>
    <name evidence="2" type="ORF">MNEG_10844</name>
</gene>
<dbReference type="AlphaFoldDB" id="A0A0D2M7K6"/>
<evidence type="ECO:0000313" key="2">
    <source>
        <dbReference type="EMBL" id="KIY97116.1"/>
    </source>
</evidence>
<dbReference type="EMBL" id="KK102701">
    <property type="protein sequence ID" value="KIY97116.1"/>
    <property type="molecule type" value="Genomic_DNA"/>
</dbReference>
<dbReference type="GeneID" id="25728047"/>
<organism evidence="2 3">
    <name type="scientific">Monoraphidium neglectum</name>
    <dbReference type="NCBI Taxonomy" id="145388"/>
    <lineage>
        <taxon>Eukaryota</taxon>
        <taxon>Viridiplantae</taxon>
        <taxon>Chlorophyta</taxon>
        <taxon>core chlorophytes</taxon>
        <taxon>Chlorophyceae</taxon>
        <taxon>CS clade</taxon>
        <taxon>Sphaeropleales</taxon>
        <taxon>Selenastraceae</taxon>
        <taxon>Monoraphidium</taxon>
    </lineage>
</organism>
<reference evidence="2 3" key="1">
    <citation type="journal article" date="2013" name="BMC Genomics">
        <title>Reconstruction of the lipid metabolism for the microalga Monoraphidium neglectum from its genome sequence reveals characteristics suitable for biofuel production.</title>
        <authorList>
            <person name="Bogen C."/>
            <person name="Al-Dilaimi A."/>
            <person name="Albersmeier A."/>
            <person name="Wichmann J."/>
            <person name="Grundmann M."/>
            <person name="Rupp O."/>
            <person name="Lauersen K.J."/>
            <person name="Blifernez-Klassen O."/>
            <person name="Kalinowski J."/>
            <person name="Goesmann A."/>
            <person name="Mussgnug J.H."/>
            <person name="Kruse O."/>
        </authorList>
    </citation>
    <scope>NUCLEOTIDE SEQUENCE [LARGE SCALE GENOMIC DNA]</scope>
    <source>
        <strain evidence="2 3">SAG 48.87</strain>
    </source>
</reference>
<evidence type="ECO:0000256" key="1">
    <source>
        <dbReference type="SAM" id="MobiDB-lite"/>
    </source>
</evidence>
<keyword evidence="3" id="KW-1185">Reference proteome</keyword>
<sequence length="57" mass="5597">YSGMQELLELRESDADRDVDQRVSKAVGAWWQSLQAPDGAASGSGGAGSGGGGGGGS</sequence>
<proteinExistence type="predicted"/>
<evidence type="ECO:0000313" key="3">
    <source>
        <dbReference type="Proteomes" id="UP000054498"/>
    </source>
</evidence>
<feature type="region of interest" description="Disordered" evidence="1">
    <location>
        <begin position="34"/>
        <end position="57"/>
    </location>
</feature>